<protein>
    <submittedName>
        <fullName evidence="1">Uncharacterized protein</fullName>
    </submittedName>
</protein>
<comment type="caution">
    <text evidence="1">The sequence shown here is derived from an EMBL/GenBank/DDBJ whole genome shotgun (WGS) entry which is preliminary data.</text>
</comment>
<dbReference type="AlphaFoldDB" id="A0AAW1L0Z2"/>
<reference evidence="1" key="1">
    <citation type="submission" date="2024-03" db="EMBL/GenBank/DDBJ databases">
        <title>WGS assembly of Saponaria officinalis var. Norfolk2.</title>
        <authorList>
            <person name="Jenkins J."/>
            <person name="Shu S."/>
            <person name="Grimwood J."/>
            <person name="Barry K."/>
            <person name="Goodstein D."/>
            <person name="Schmutz J."/>
            <person name="Leebens-Mack J."/>
            <person name="Osbourn A."/>
        </authorList>
    </citation>
    <scope>NUCLEOTIDE SEQUENCE [LARGE SCALE GENOMIC DNA]</scope>
    <source>
        <strain evidence="1">JIC</strain>
    </source>
</reference>
<name>A0AAW1L0Z2_SAPOF</name>
<organism evidence="1 2">
    <name type="scientific">Saponaria officinalis</name>
    <name type="common">Common soapwort</name>
    <name type="synonym">Lychnis saponaria</name>
    <dbReference type="NCBI Taxonomy" id="3572"/>
    <lineage>
        <taxon>Eukaryota</taxon>
        <taxon>Viridiplantae</taxon>
        <taxon>Streptophyta</taxon>
        <taxon>Embryophyta</taxon>
        <taxon>Tracheophyta</taxon>
        <taxon>Spermatophyta</taxon>
        <taxon>Magnoliopsida</taxon>
        <taxon>eudicotyledons</taxon>
        <taxon>Gunneridae</taxon>
        <taxon>Pentapetalae</taxon>
        <taxon>Caryophyllales</taxon>
        <taxon>Caryophyllaceae</taxon>
        <taxon>Caryophylleae</taxon>
        <taxon>Saponaria</taxon>
    </lineage>
</organism>
<dbReference type="Proteomes" id="UP001443914">
    <property type="component" value="Unassembled WGS sequence"/>
</dbReference>
<gene>
    <name evidence="1" type="ORF">RND81_05G146100</name>
</gene>
<sequence length="113" mass="12811">MRVRVDEEWLGATKPGGRFGMGVWDNSTYPVSRSLQSSTVRPQQSNPVPIVDEVSSRTITFVLSSDFPTDEEIRAKYVDQAVVAWMMMKRDLELVSQINMDRFNALKNVVQAT</sequence>
<dbReference type="EMBL" id="JBDFQZ010000005">
    <property type="protein sequence ID" value="KAK9725474.1"/>
    <property type="molecule type" value="Genomic_DNA"/>
</dbReference>
<accession>A0AAW1L0Z2</accession>
<keyword evidence="2" id="KW-1185">Reference proteome</keyword>
<proteinExistence type="predicted"/>
<evidence type="ECO:0000313" key="1">
    <source>
        <dbReference type="EMBL" id="KAK9725474.1"/>
    </source>
</evidence>
<evidence type="ECO:0000313" key="2">
    <source>
        <dbReference type="Proteomes" id="UP001443914"/>
    </source>
</evidence>